<reference evidence="17" key="1">
    <citation type="submission" date="2025-08" db="UniProtKB">
        <authorList>
            <consortium name="RefSeq"/>
        </authorList>
    </citation>
    <scope>IDENTIFICATION</scope>
    <source>
        <tissue evidence="17">Gonads</tissue>
    </source>
</reference>
<proteinExistence type="predicted"/>
<sequence length="652" mass="76099">MKTFICMLIWLALVSQYVNFVNAWKYCQYVNFGKCNCWTKYEMFYFQNDNGNSDSINGIHLYCINTTLQIQVDEYNIHTISIYNSSLGVLKEPPISHQGIFENLRKLDISDNNIIKILPGFFAPFSGLLELNLADNNNSNLIEGVFSNLHKLEILNISNNNIGRLDDHVFLGLTRLYMLDLSNNTYYLILLIKYITSVTFASNTRLEILILNNNYFMTIVTIPESIKSLYVSNNNISEFRSYSNFENLDLSFNKIKTVEIDTNIVNLNLSYNNIIDINITGNIHFLNASHNNLTSVRGLNNRNIERLDLSFNNISEMEPNSFFHTTKLRYINIQHNYVINMPSNIFLNLTSLEYLDISFNLFSRYQHGINNNWANIFTLRSLRRVSLTHNFWICADLKEIISVLHARRVEIINVDRKYERSNILGIECLDIEQNQSAKTFNVSVLHWQLESEISEKVNEVQRQMLNLSASINQQMAEVKDEINDVNSTNEHLQNEFLGSLNLSNTMHLNYLKEDIRNMSDKIKSFYNYSNIDSNNNVLSDKILLDCLKNRPKNISYCFYKLIENELMVLMEMSDTKYEKKIEQMSKDLKALYEKYDYTRTIPLTNQSTGFFTFFQVLTLMLLIIIVLALVYIGYSIKKRRTDSIRKEHIALL</sequence>
<keyword evidence="16" id="KW-1185">Reference proteome</keyword>
<evidence type="ECO:0000256" key="1">
    <source>
        <dbReference type="ARBA" id="ARBA00004162"/>
    </source>
</evidence>
<evidence type="ECO:0000256" key="4">
    <source>
        <dbReference type="ARBA" id="ARBA00022614"/>
    </source>
</evidence>
<feature type="coiled-coil region" evidence="13">
    <location>
        <begin position="457"/>
        <end position="495"/>
    </location>
</feature>
<evidence type="ECO:0000256" key="8">
    <source>
        <dbReference type="ARBA" id="ARBA00022989"/>
    </source>
</evidence>
<accession>A0A6J2YK76</accession>
<evidence type="ECO:0000256" key="15">
    <source>
        <dbReference type="SAM" id="SignalP"/>
    </source>
</evidence>
<gene>
    <name evidence="17" type="primary">LOC115888739</name>
</gene>
<evidence type="ECO:0000256" key="6">
    <source>
        <dbReference type="ARBA" id="ARBA00022729"/>
    </source>
</evidence>
<evidence type="ECO:0000313" key="17">
    <source>
        <dbReference type="RefSeq" id="XP_030764433.1"/>
    </source>
</evidence>
<evidence type="ECO:0000256" key="14">
    <source>
        <dbReference type="SAM" id="Phobius"/>
    </source>
</evidence>
<evidence type="ECO:0000256" key="7">
    <source>
        <dbReference type="ARBA" id="ARBA00022737"/>
    </source>
</evidence>
<dbReference type="InterPro" id="IPR001611">
    <property type="entry name" value="Leu-rich_rpt"/>
</dbReference>
<feature type="chain" id="PRO_5027027842" evidence="15">
    <location>
        <begin position="24"/>
        <end position="652"/>
    </location>
</feature>
<dbReference type="RefSeq" id="XP_030764433.1">
    <property type="nucleotide sequence ID" value="XM_030908573.1"/>
</dbReference>
<organism evidence="16 17">
    <name type="scientific">Sitophilus oryzae</name>
    <name type="common">Rice weevil</name>
    <name type="synonym">Curculio oryzae</name>
    <dbReference type="NCBI Taxonomy" id="7048"/>
    <lineage>
        <taxon>Eukaryota</taxon>
        <taxon>Metazoa</taxon>
        <taxon>Ecdysozoa</taxon>
        <taxon>Arthropoda</taxon>
        <taxon>Hexapoda</taxon>
        <taxon>Insecta</taxon>
        <taxon>Pterygota</taxon>
        <taxon>Neoptera</taxon>
        <taxon>Endopterygota</taxon>
        <taxon>Coleoptera</taxon>
        <taxon>Polyphaga</taxon>
        <taxon>Cucujiformia</taxon>
        <taxon>Curculionidae</taxon>
        <taxon>Dryophthorinae</taxon>
        <taxon>Sitophilus</taxon>
    </lineage>
</organism>
<keyword evidence="7" id="KW-0677">Repeat</keyword>
<keyword evidence="10 14" id="KW-0472">Membrane</keyword>
<keyword evidence="2" id="KW-0813">Transport</keyword>
<comment type="subcellular location">
    <subcellularLocation>
        <location evidence="1">Cell membrane</location>
        <topology evidence="1">Single-pass membrane protein</topology>
    </subcellularLocation>
</comment>
<keyword evidence="3" id="KW-1003">Cell membrane</keyword>
<dbReference type="AlphaFoldDB" id="A0A6J2YK76"/>
<dbReference type="InterPro" id="IPR003591">
    <property type="entry name" value="Leu-rich_rpt_typical-subtyp"/>
</dbReference>
<keyword evidence="8 14" id="KW-1133">Transmembrane helix</keyword>
<dbReference type="Proteomes" id="UP000504635">
    <property type="component" value="Unplaced"/>
</dbReference>
<dbReference type="KEGG" id="soy:115888739"/>
<dbReference type="SMART" id="SM00369">
    <property type="entry name" value="LRR_TYP"/>
    <property type="match status" value="4"/>
</dbReference>
<dbReference type="SUPFAM" id="SSF52058">
    <property type="entry name" value="L domain-like"/>
    <property type="match status" value="1"/>
</dbReference>
<keyword evidence="12" id="KW-0407">Ion channel</keyword>
<evidence type="ECO:0000256" key="10">
    <source>
        <dbReference type="ARBA" id="ARBA00023136"/>
    </source>
</evidence>
<dbReference type="PANTHER" id="PTHR46473:SF10">
    <property type="entry name" value="LD45603P-RELATED"/>
    <property type="match status" value="1"/>
</dbReference>
<keyword evidence="6 15" id="KW-0732">Signal</keyword>
<evidence type="ECO:0000256" key="12">
    <source>
        <dbReference type="ARBA" id="ARBA00023303"/>
    </source>
</evidence>
<dbReference type="Pfam" id="PF13855">
    <property type="entry name" value="LRR_8"/>
    <property type="match status" value="2"/>
</dbReference>
<dbReference type="PROSITE" id="PS51450">
    <property type="entry name" value="LRR"/>
    <property type="match status" value="3"/>
</dbReference>
<evidence type="ECO:0000256" key="5">
    <source>
        <dbReference type="ARBA" id="ARBA00022692"/>
    </source>
</evidence>
<name>A0A6J2YK76_SITOR</name>
<protein>
    <submittedName>
        <fullName evidence="17">Toll-like receptor 3</fullName>
    </submittedName>
</protein>
<dbReference type="GO" id="GO:0034220">
    <property type="term" value="P:monoatomic ion transmembrane transport"/>
    <property type="evidence" value="ECO:0007669"/>
    <property type="project" value="UniProtKB-KW"/>
</dbReference>
<dbReference type="GO" id="GO:0005886">
    <property type="term" value="C:plasma membrane"/>
    <property type="evidence" value="ECO:0007669"/>
    <property type="project" value="UniProtKB-SubCell"/>
</dbReference>
<keyword evidence="4" id="KW-0433">Leucine-rich repeat</keyword>
<dbReference type="InParanoid" id="A0A6J2YK76"/>
<dbReference type="Gene3D" id="3.80.10.10">
    <property type="entry name" value="Ribonuclease Inhibitor"/>
    <property type="match status" value="3"/>
</dbReference>
<keyword evidence="11" id="KW-1015">Disulfide bond</keyword>
<dbReference type="InterPro" id="IPR051432">
    <property type="entry name" value="KCNMA1_auxiliary"/>
</dbReference>
<keyword evidence="13" id="KW-0175">Coiled coil</keyword>
<evidence type="ECO:0000256" key="9">
    <source>
        <dbReference type="ARBA" id="ARBA00023065"/>
    </source>
</evidence>
<feature type="transmembrane region" description="Helical" evidence="14">
    <location>
        <begin position="610"/>
        <end position="636"/>
    </location>
</feature>
<evidence type="ECO:0000313" key="16">
    <source>
        <dbReference type="Proteomes" id="UP000504635"/>
    </source>
</evidence>
<keyword evidence="9" id="KW-0406">Ion transport</keyword>
<evidence type="ECO:0000256" key="13">
    <source>
        <dbReference type="SAM" id="Coils"/>
    </source>
</evidence>
<evidence type="ECO:0000256" key="11">
    <source>
        <dbReference type="ARBA" id="ARBA00023157"/>
    </source>
</evidence>
<evidence type="ECO:0000256" key="2">
    <source>
        <dbReference type="ARBA" id="ARBA00022448"/>
    </source>
</evidence>
<keyword evidence="5 14" id="KW-0812">Transmembrane</keyword>
<dbReference type="PANTHER" id="PTHR46473">
    <property type="entry name" value="GH08155P"/>
    <property type="match status" value="1"/>
</dbReference>
<feature type="signal peptide" evidence="15">
    <location>
        <begin position="1"/>
        <end position="23"/>
    </location>
</feature>
<dbReference type="GeneID" id="115888739"/>
<dbReference type="OrthoDB" id="676979at2759"/>
<evidence type="ECO:0000256" key="3">
    <source>
        <dbReference type="ARBA" id="ARBA00022475"/>
    </source>
</evidence>
<dbReference type="InterPro" id="IPR032675">
    <property type="entry name" value="LRR_dom_sf"/>
</dbReference>